<dbReference type="RefSeq" id="WP_035472894.1">
    <property type="nucleotide sequence ID" value="NZ_JRGF01000005.1"/>
</dbReference>
<organism evidence="7 8">
    <name type="scientific">Alistipes inops</name>
    <dbReference type="NCBI Taxonomy" id="1501391"/>
    <lineage>
        <taxon>Bacteria</taxon>
        <taxon>Pseudomonadati</taxon>
        <taxon>Bacteroidota</taxon>
        <taxon>Bacteroidia</taxon>
        <taxon>Bacteroidales</taxon>
        <taxon>Rikenellaceae</taxon>
        <taxon>Alistipes</taxon>
    </lineage>
</organism>
<comment type="caution">
    <text evidence="7">The sequence shown here is derived from an EMBL/GenBank/DDBJ whole genome shotgun (WGS) entry which is preliminary data.</text>
</comment>
<dbReference type="Proteomes" id="UP000030889">
    <property type="component" value="Unassembled WGS sequence"/>
</dbReference>
<proteinExistence type="inferred from homology"/>
<dbReference type="NCBIfam" id="TIGR00225">
    <property type="entry name" value="prc"/>
    <property type="match status" value="1"/>
</dbReference>
<feature type="domain" description="PDZ" evidence="6">
    <location>
        <begin position="96"/>
        <end position="166"/>
    </location>
</feature>
<dbReference type="CDD" id="cd06782">
    <property type="entry name" value="cpPDZ_CPP-like"/>
    <property type="match status" value="1"/>
</dbReference>
<evidence type="ECO:0000256" key="3">
    <source>
        <dbReference type="ARBA" id="ARBA00022801"/>
    </source>
</evidence>
<evidence type="ECO:0000256" key="5">
    <source>
        <dbReference type="RuleBase" id="RU004404"/>
    </source>
</evidence>
<evidence type="ECO:0000259" key="6">
    <source>
        <dbReference type="PROSITE" id="PS50106"/>
    </source>
</evidence>
<dbReference type="InterPro" id="IPR036034">
    <property type="entry name" value="PDZ_sf"/>
</dbReference>
<gene>
    <name evidence="7" type="ORF">LG35_05320</name>
</gene>
<evidence type="ECO:0000256" key="2">
    <source>
        <dbReference type="ARBA" id="ARBA00022670"/>
    </source>
</evidence>
<dbReference type="InterPro" id="IPR005151">
    <property type="entry name" value="Tail-specific_protease"/>
</dbReference>
<dbReference type="InterPro" id="IPR029045">
    <property type="entry name" value="ClpP/crotonase-like_dom_sf"/>
</dbReference>
<dbReference type="Pfam" id="PF03572">
    <property type="entry name" value="Peptidase_S41"/>
    <property type="match status" value="1"/>
</dbReference>
<accession>A0ABR4YJ72</accession>
<dbReference type="InterPro" id="IPR004447">
    <property type="entry name" value="Peptidase_S41A"/>
</dbReference>
<dbReference type="CDD" id="cd07560">
    <property type="entry name" value="Peptidase_S41_CPP"/>
    <property type="match status" value="1"/>
</dbReference>
<dbReference type="Gene3D" id="3.30.750.44">
    <property type="match status" value="1"/>
</dbReference>
<evidence type="ECO:0000256" key="1">
    <source>
        <dbReference type="ARBA" id="ARBA00009179"/>
    </source>
</evidence>
<reference evidence="7 8" key="1">
    <citation type="submission" date="2014-09" db="EMBL/GenBank/DDBJ databases">
        <title>Alistipes sp. 627, sp. nov., a novel member of the family Rikenellaceae isolated from human faeces.</title>
        <authorList>
            <person name="Shkoporov A.N."/>
            <person name="Chaplin A.V."/>
            <person name="Motuzova O.V."/>
            <person name="Kafarskaia L.I."/>
            <person name="Khokhlova E.V."/>
            <person name="Efimov B.A."/>
        </authorList>
    </citation>
    <scope>NUCLEOTIDE SEQUENCE [LARGE SCALE GENOMIC DNA]</scope>
    <source>
        <strain evidence="7 8">627</strain>
    </source>
</reference>
<evidence type="ECO:0000256" key="4">
    <source>
        <dbReference type="ARBA" id="ARBA00022825"/>
    </source>
</evidence>
<dbReference type="SMART" id="SM00245">
    <property type="entry name" value="TSPc"/>
    <property type="match status" value="1"/>
</dbReference>
<dbReference type="SUPFAM" id="SSF50156">
    <property type="entry name" value="PDZ domain-like"/>
    <property type="match status" value="1"/>
</dbReference>
<evidence type="ECO:0000313" key="7">
    <source>
        <dbReference type="EMBL" id="KHE42308.1"/>
    </source>
</evidence>
<name>A0ABR4YJ72_9BACT</name>
<keyword evidence="4 5" id="KW-0720">Serine protease</keyword>
<dbReference type="PANTHER" id="PTHR32060:SF30">
    <property type="entry name" value="CARBOXY-TERMINAL PROCESSING PROTEASE CTPA"/>
    <property type="match status" value="1"/>
</dbReference>
<dbReference type="PROSITE" id="PS50106">
    <property type="entry name" value="PDZ"/>
    <property type="match status" value="1"/>
</dbReference>
<dbReference type="SMART" id="SM00228">
    <property type="entry name" value="PDZ"/>
    <property type="match status" value="1"/>
</dbReference>
<dbReference type="Gene3D" id="2.30.42.10">
    <property type="match status" value="1"/>
</dbReference>
<dbReference type="InterPro" id="IPR001478">
    <property type="entry name" value="PDZ"/>
</dbReference>
<keyword evidence="8" id="KW-1185">Reference proteome</keyword>
<keyword evidence="3 5" id="KW-0378">Hydrolase</keyword>
<protein>
    <submittedName>
        <fullName evidence="7">Peptidase</fullName>
    </submittedName>
</protein>
<dbReference type="SUPFAM" id="SSF52096">
    <property type="entry name" value="ClpP/crotonase"/>
    <property type="match status" value="1"/>
</dbReference>
<sequence length="543" mass="60467">MEKNSKGSILTPILLSAALVLGVVIGLFAGRNSVDRRLRSLAGELDSPGGKISYALSLIDRYYVDPVSTDSLVEALMPDLMWYLDPHSVYIPASELAEVNMPLEGEFDGIGITFNMSTDTIIVLNVIPQGPSQKAGVQNGDRIIRIDDSLVAGRKLPMDDVMKMLRGPRGTQVTVSVQRKGIDDLVPIAIVRDKIPVKSVDAAYMLTPDIGFLRITTFSQYTHDEMVRALGELRREGMRKLIIDLRGNTGGYLGQPIRMANEFLADGRLIVYTEDRNGDRMEEYSDGKGGYQDVELAVLIDENSASSSEIFAGALQDNDRATIIGRRSYGKGLVQQQIPFTDGSAIRLTTARYYTPTGRSIQKPYTSADSTYGYDIYNRYLHNELFSADSIHFDDSLKFVTPGGKTVYGGGGIMPDLFVPLDTTEMTPYYMEVAGRNILYRYTMEYADRNREKINAVESIAQLDSLLDADTGMFDDFVRYAERNGVAPDRCQIRQSERLLRALLRAYIGRNTPLEETGFYANYYVVDAPVLKALEVFGEPHRE</sequence>
<evidence type="ECO:0000313" key="8">
    <source>
        <dbReference type="Proteomes" id="UP000030889"/>
    </source>
</evidence>
<keyword evidence="2 5" id="KW-0645">Protease</keyword>
<dbReference type="Gene3D" id="3.90.226.10">
    <property type="entry name" value="2-enoyl-CoA Hydratase, Chain A, domain 1"/>
    <property type="match status" value="1"/>
</dbReference>
<dbReference type="EMBL" id="JRGF01000005">
    <property type="protein sequence ID" value="KHE42308.1"/>
    <property type="molecule type" value="Genomic_DNA"/>
</dbReference>
<dbReference type="Pfam" id="PF13180">
    <property type="entry name" value="PDZ_2"/>
    <property type="match status" value="1"/>
</dbReference>
<dbReference type="PANTHER" id="PTHR32060">
    <property type="entry name" value="TAIL-SPECIFIC PROTEASE"/>
    <property type="match status" value="1"/>
</dbReference>
<comment type="similarity">
    <text evidence="1 5">Belongs to the peptidase S41A family.</text>
</comment>